<protein>
    <submittedName>
        <fullName evidence="2">Thioredoxin family protein</fullName>
    </submittedName>
</protein>
<dbReference type="EMBL" id="BAABDH010000098">
    <property type="protein sequence ID" value="GAA3946122.1"/>
    <property type="molecule type" value="Genomic_DNA"/>
</dbReference>
<dbReference type="InterPro" id="IPR036249">
    <property type="entry name" value="Thioredoxin-like_sf"/>
</dbReference>
<evidence type="ECO:0000259" key="1">
    <source>
        <dbReference type="PROSITE" id="PS51352"/>
    </source>
</evidence>
<dbReference type="PANTHER" id="PTHR43640">
    <property type="entry name" value="OS07G0260300 PROTEIN"/>
    <property type="match status" value="1"/>
</dbReference>
<gene>
    <name evidence="2" type="ORF">GCM10022406_30040</name>
</gene>
<evidence type="ECO:0000313" key="3">
    <source>
        <dbReference type="Proteomes" id="UP001499909"/>
    </source>
</evidence>
<name>A0ABP7NGC9_9BACT</name>
<dbReference type="PANTHER" id="PTHR43640:SF1">
    <property type="entry name" value="THIOREDOXIN-DEPENDENT PEROXIREDOXIN"/>
    <property type="match status" value="1"/>
</dbReference>
<evidence type="ECO:0000313" key="2">
    <source>
        <dbReference type="EMBL" id="GAA3946122.1"/>
    </source>
</evidence>
<dbReference type="InterPro" id="IPR000866">
    <property type="entry name" value="AhpC/TSA"/>
</dbReference>
<reference evidence="3" key="1">
    <citation type="journal article" date="2019" name="Int. J. Syst. Evol. Microbiol.">
        <title>The Global Catalogue of Microorganisms (GCM) 10K type strain sequencing project: providing services to taxonomists for standard genome sequencing and annotation.</title>
        <authorList>
            <consortium name="The Broad Institute Genomics Platform"/>
            <consortium name="The Broad Institute Genome Sequencing Center for Infectious Disease"/>
            <person name="Wu L."/>
            <person name="Ma J."/>
        </authorList>
    </citation>
    <scope>NUCLEOTIDE SEQUENCE [LARGE SCALE GENOMIC DNA]</scope>
    <source>
        <strain evidence="3">JCM 17214</strain>
    </source>
</reference>
<dbReference type="PROSITE" id="PS51352">
    <property type="entry name" value="THIOREDOXIN_2"/>
    <property type="match status" value="1"/>
</dbReference>
<dbReference type="SUPFAM" id="SSF52833">
    <property type="entry name" value="Thioredoxin-like"/>
    <property type="match status" value="1"/>
</dbReference>
<keyword evidence="3" id="KW-1185">Reference proteome</keyword>
<dbReference type="InterPro" id="IPR013766">
    <property type="entry name" value="Thioredoxin_domain"/>
</dbReference>
<dbReference type="Gene3D" id="3.40.30.10">
    <property type="entry name" value="Glutaredoxin"/>
    <property type="match status" value="1"/>
</dbReference>
<accession>A0ABP7NGC9</accession>
<dbReference type="InterPro" id="IPR047262">
    <property type="entry name" value="PRX-like1"/>
</dbReference>
<sequence length="211" mass="22743">MLPPFPTDFPPRMTFRRISIIAAAVLLFGALAVTTARAQSTVGDFTLKTAANADVSLSSYAKSKAVVVVFVNPTCAFSKLYQNRLNELKSRYGSRGVEFLFINAPINLEASAETDVEKLKVKTTGTELAYLTDEDHKASTLLGATKTPEAFLLVPAGNGFVVRYKGAIDDNAQVESYVKEQYLALALDNILAGKPAGVTDKRAAGCLIKKF</sequence>
<organism evidence="2 3">
    <name type="scientific">Hymenobacter algoricola</name>
    <dbReference type="NCBI Taxonomy" id="486267"/>
    <lineage>
        <taxon>Bacteria</taxon>
        <taxon>Pseudomonadati</taxon>
        <taxon>Bacteroidota</taxon>
        <taxon>Cytophagia</taxon>
        <taxon>Cytophagales</taxon>
        <taxon>Hymenobacteraceae</taxon>
        <taxon>Hymenobacter</taxon>
    </lineage>
</organism>
<dbReference type="Proteomes" id="UP001499909">
    <property type="component" value="Unassembled WGS sequence"/>
</dbReference>
<proteinExistence type="predicted"/>
<feature type="domain" description="Thioredoxin" evidence="1">
    <location>
        <begin position="36"/>
        <end position="183"/>
    </location>
</feature>
<comment type="caution">
    <text evidence="2">The sequence shown here is derived from an EMBL/GenBank/DDBJ whole genome shotgun (WGS) entry which is preliminary data.</text>
</comment>
<dbReference type="Pfam" id="PF00578">
    <property type="entry name" value="AhpC-TSA"/>
    <property type="match status" value="1"/>
</dbReference>